<evidence type="ECO:0000313" key="2">
    <source>
        <dbReference type="Proteomes" id="UP001165101"/>
    </source>
</evidence>
<sequence length="513" mass="58978">MSEEKHSYSTRSKDSQVTKPPVQKKTNKRRIVTRYKPFPYTLADIESSVNGPTLNKVLNIDQTPLYTTDNHPFNKRGFKYDPCRPNPFFKSTLYSTTELPPYQSRLSYFDRSPGFFIDSECLLGTVERGWQSSRTNVGFREGNWYVEFKILRSDGNKTLQQQQQLLYQQQQQHGQQQDHSHQQLRSVSIQSVASSREASASAKSKSRSNTPEVSSHADIDQSMGHVRIGFARREASIEAPVGMDGYGYGLRDKTGQKVHLSRPSHFMKEGFGAGDVIGMLIELPSLEVQKEICNLQIQQKIYGKPNTENNTDDNNDGKNEQEQEHEINRDKIPIRYRNHLYFEQYEYTTSKAMEHLLNPVTVFGEKAVPDVDRFKPALLPDSKIVVYKNGELVGTAFKDLYAFLPPSSEQSQALIMKNKFAKNNKDITEFSVCNDDGSLGYYPMISCFKTGSVEINSSKDLIYPPKDLEERIKEGDVNLFHQRYDESIIENYVWDLIDEVENEYLDEEEEKLR</sequence>
<dbReference type="Proteomes" id="UP001165101">
    <property type="component" value="Unassembled WGS sequence"/>
</dbReference>
<reference evidence="1" key="1">
    <citation type="submission" date="2023-04" db="EMBL/GenBank/DDBJ databases">
        <title>Candida boidinii NBRC 1967.</title>
        <authorList>
            <person name="Ichikawa N."/>
            <person name="Sato H."/>
            <person name="Tonouchi N."/>
        </authorList>
    </citation>
    <scope>NUCLEOTIDE SEQUENCE</scope>
    <source>
        <strain evidence="1">NBRC 1967</strain>
    </source>
</reference>
<gene>
    <name evidence="1" type="ORF">Cboi01_000076600</name>
</gene>
<protein>
    <submittedName>
        <fullName evidence="1">Unnamed protein product</fullName>
    </submittedName>
</protein>
<name>A0ACB5TGD2_CANBO</name>
<accession>A0ACB5TGD2</accession>
<dbReference type="EMBL" id="BSXV01000236">
    <property type="protein sequence ID" value="GME88196.1"/>
    <property type="molecule type" value="Genomic_DNA"/>
</dbReference>
<evidence type="ECO:0000313" key="1">
    <source>
        <dbReference type="EMBL" id="GME88196.1"/>
    </source>
</evidence>
<comment type="caution">
    <text evidence="1">The sequence shown here is derived from an EMBL/GenBank/DDBJ whole genome shotgun (WGS) entry which is preliminary data.</text>
</comment>
<keyword evidence="2" id="KW-1185">Reference proteome</keyword>
<organism evidence="1 2">
    <name type="scientific">Candida boidinii</name>
    <name type="common">Yeast</name>
    <dbReference type="NCBI Taxonomy" id="5477"/>
    <lineage>
        <taxon>Eukaryota</taxon>
        <taxon>Fungi</taxon>
        <taxon>Dikarya</taxon>
        <taxon>Ascomycota</taxon>
        <taxon>Saccharomycotina</taxon>
        <taxon>Pichiomycetes</taxon>
        <taxon>Pichiales</taxon>
        <taxon>Pichiaceae</taxon>
        <taxon>Ogataea</taxon>
        <taxon>Ogataea/Candida clade</taxon>
    </lineage>
</organism>
<proteinExistence type="predicted"/>